<evidence type="ECO:0000313" key="4">
    <source>
        <dbReference type="EMBL" id="BAO81081.1"/>
    </source>
</evidence>
<dbReference type="InterPro" id="IPR008207">
    <property type="entry name" value="Sig_transdc_His_kin_Hpt_dom"/>
</dbReference>
<dbReference type="InterPro" id="IPR036641">
    <property type="entry name" value="HPT_dom_sf"/>
</dbReference>
<organism evidence="4 5">
    <name type="scientific">Serpentinimonas raichei</name>
    <dbReference type="NCBI Taxonomy" id="1458425"/>
    <lineage>
        <taxon>Bacteria</taxon>
        <taxon>Pseudomonadati</taxon>
        <taxon>Pseudomonadota</taxon>
        <taxon>Betaproteobacteria</taxon>
        <taxon>Burkholderiales</taxon>
        <taxon>Comamonadaceae</taxon>
        <taxon>Serpentinimonas</taxon>
    </lineage>
</organism>
<evidence type="ECO:0000259" key="3">
    <source>
        <dbReference type="PROSITE" id="PS50894"/>
    </source>
</evidence>
<proteinExistence type="predicted"/>
<dbReference type="HOGENOM" id="CLU_1955849_0_0_4"/>
<dbReference type="GO" id="GO:0004672">
    <property type="term" value="F:protein kinase activity"/>
    <property type="evidence" value="ECO:0007669"/>
    <property type="project" value="UniProtKB-ARBA"/>
</dbReference>
<dbReference type="SUPFAM" id="SSF47226">
    <property type="entry name" value="Histidine-containing phosphotransfer domain, HPT domain"/>
    <property type="match status" value="1"/>
</dbReference>
<reference evidence="4 5" key="1">
    <citation type="journal article" date="2014" name="Nat. Commun.">
        <title>Physiological and genomic features of highly alkaliphilic hydrogen-utilizing Betaproteobacteria from a continental serpentinizing site.</title>
        <authorList>
            <person name="Suzuki S."/>
            <person name="Kuenen J.G."/>
            <person name="Schipper K."/>
            <person name="van der Velde S."/>
            <person name="Ishii S."/>
            <person name="Wu A."/>
            <person name="Sorokin D.Y."/>
            <person name="Tenney A."/>
            <person name="Meng X.Y."/>
            <person name="Morrill P.L."/>
            <person name="Kamagata Y."/>
            <person name="Muyzer G."/>
            <person name="Nealson K.H."/>
        </authorList>
    </citation>
    <scope>NUCLEOTIDE SEQUENCE [LARGE SCALE GENOMIC DNA]</scope>
    <source>
        <strain evidence="4 5">A1</strain>
    </source>
</reference>
<protein>
    <submittedName>
        <fullName evidence="4">Chemotaxis protein histidine kinase and related kinase</fullName>
    </submittedName>
</protein>
<dbReference type="KEGG" id="cbaa:SRAA_1227"/>
<evidence type="ECO:0000256" key="2">
    <source>
        <dbReference type="PROSITE-ProRule" id="PRU00110"/>
    </source>
</evidence>
<dbReference type="GO" id="GO:0000160">
    <property type="term" value="P:phosphorelay signal transduction system"/>
    <property type="evidence" value="ECO:0007669"/>
    <property type="project" value="UniProtKB-KW"/>
</dbReference>
<keyword evidence="5" id="KW-1185">Reference proteome</keyword>
<dbReference type="AlphaFoldDB" id="A0A060NGX1"/>
<keyword evidence="2" id="KW-0597">Phosphoprotein</keyword>
<sequence>MKPEPLPPTALAADSVAQLPPCEQGAVQSLFDNDLALFLTFRAACIEQFEHDFRLAAALLAAQQDRAALVRLAHSLKGVLHTLGHTEIGALAHGLQVQAERADWAELQGQWTALRLRLVAAFGLDLAA</sequence>
<evidence type="ECO:0000313" key="5">
    <source>
        <dbReference type="Proteomes" id="UP000067461"/>
    </source>
</evidence>
<feature type="modified residue" description="Phosphohistidine" evidence="2">
    <location>
        <position position="74"/>
    </location>
</feature>
<keyword evidence="4" id="KW-0808">Transferase</keyword>
<accession>A0A060NGX1</accession>
<keyword evidence="4" id="KW-0418">Kinase</keyword>
<dbReference type="Gene3D" id="1.20.120.160">
    <property type="entry name" value="HPT domain"/>
    <property type="match status" value="1"/>
</dbReference>
<dbReference type="Proteomes" id="UP000067461">
    <property type="component" value="Chromosome"/>
</dbReference>
<dbReference type="STRING" id="1458425.SRAA_1227"/>
<keyword evidence="1" id="KW-0902">Two-component regulatory system</keyword>
<dbReference type="PROSITE" id="PS50894">
    <property type="entry name" value="HPT"/>
    <property type="match status" value="1"/>
</dbReference>
<dbReference type="Pfam" id="PF01627">
    <property type="entry name" value="Hpt"/>
    <property type="match status" value="1"/>
</dbReference>
<dbReference type="EMBL" id="AP014568">
    <property type="protein sequence ID" value="BAO81081.1"/>
    <property type="molecule type" value="Genomic_DNA"/>
</dbReference>
<name>A0A060NGX1_9BURK</name>
<gene>
    <name evidence="4" type="ORF">SRAA_1227</name>
</gene>
<feature type="domain" description="HPt" evidence="3">
    <location>
        <begin position="34"/>
        <end position="128"/>
    </location>
</feature>
<evidence type="ECO:0000256" key="1">
    <source>
        <dbReference type="ARBA" id="ARBA00023012"/>
    </source>
</evidence>